<dbReference type="Proteomes" id="UP001321473">
    <property type="component" value="Unassembled WGS sequence"/>
</dbReference>
<name>A0AAQ4E8E2_AMBAM</name>
<comment type="caution">
    <text evidence="1">The sequence shown here is derived from an EMBL/GenBank/DDBJ whole genome shotgun (WGS) entry which is preliminary data.</text>
</comment>
<protein>
    <submittedName>
        <fullName evidence="1">Uncharacterized protein</fullName>
    </submittedName>
</protein>
<keyword evidence="2" id="KW-1185">Reference proteome</keyword>
<accession>A0AAQ4E8E2</accession>
<evidence type="ECO:0000313" key="1">
    <source>
        <dbReference type="EMBL" id="KAK8770945.1"/>
    </source>
</evidence>
<reference evidence="1 2" key="1">
    <citation type="journal article" date="2023" name="Arcadia Sci">
        <title>De novo assembly of a long-read Amblyomma americanum tick genome.</title>
        <authorList>
            <person name="Chou S."/>
            <person name="Poskanzer K.E."/>
            <person name="Rollins M."/>
            <person name="Thuy-Boun P.S."/>
        </authorList>
    </citation>
    <scope>NUCLEOTIDE SEQUENCE [LARGE SCALE GENOMIC DNA]</scope>
    <source>
        <strain evidence="1">F_SG_1</strain>
        <tissue evidence="1">Salivary glands</tissue>
    </source>
</reference>
<dbReference type="EMBL" id="JARKHS020020345">
    <property type="protein sequence ID" value="KAK8770945.1"/>
    <property type="molecule type" value="Genomic_DNA"/>
</dbReference>
<evidence type="ECO:0000313" key="2">
    <source>
        <dbReference type="Proteomes" id="UP001321473"/>
    </source>
</evidence>
<gene>
    <name evidence="1" type="ORF">V5799_025811</name>
</gene>
<organism evidence="1 2">
    <name type="scientific">Amblyomma americanum</name>
    <name type="common">Lone star tick</name>
    <dbReference type="NCBI Taxonomy" id="6943"/>
    <lineage>
        <taxon>Eukaryota</taxon>
        <taxon>Metazoa</taxon>
        <taxon>Ecdysozoa</taxon>
        <taxon>Arthropoda</taxon>
        <taxon>Chelicerata</taxon>
        <taxon>Arachnida</taxon>
        <taxon>Acari</taxon>
        <taxon>Parasitiformes</taxon>
        <taxon>Ixodida</taxon>
        <taxon>Ixodoidea</taxon>
        <taxon>Ixodidae</taxon>
        <taxon>Amblyomminae</taxon>
        <taxon>Amblyomma</taxon>
    </lineage>
</organism>
<dbReference type="AlphaFoldDB" id="A0AAQ4E8E2"/>
<proteinExistence type="predicted"/>
<feature type="non-terminal residue" evidence="1">
    <location>
        <position position="84"/>
    </location>
</feature>
<sequence length="84" mass="8888">MVPPRPSGQVPGATCCLDAQGAFDVDFHVALATRDDRLLLVKRGHKAARPLAETGAPAVGLCHLEPGQLVAACADRRLRAYSLK</sequence>